<evidence type="ECO:0000259" key="3">
    <source>
        <dbReference type="Pfam" id="PF19278"/>
    </source>
</evidence>
<protein>
    <submittedName>
        <fullName evidence="4">N-methylhydantoinase A</fullName>
    </submittedName>
</protein>
<evidence type="ECO:0000313" key="5">
    <source>
        <dbReference type="Proteomes" id="UP000198761"/>
    </source>
</evidence>
<dbReference type="GO" id="GO:0006749">
    <property type="term" value="P:glutathione metabolic process"/>
    <property type="evidence" value="ECO:0007669"/>
    <property type="project" value="TreeGrafter"/>
</dbReference>
<dbReference type="OrthoDB" id="9759608at2"/>
<dbReference type="Pfam" id="PF01968">
    <property type="entry name" value="Hydantoinase_A"/>
    <property type="match status" value="1"/>
</dbReference>
<dbReference type="GO" id="GO:0017168">
    <property type="term" value="F:5-oxoprolinase (ATP-hydrolyzing) activity"/>
    <property type="evidence" value="ECO:0007669"/>
    <property type="project" value="TreeGrafter"/>
</dbReference>
<dbReference type="InterPro" id="IPR045079">
    <property type="entry name" value="Oxoprolinase-like"/>
</dbReference>
<dbReference type="Pfam" id="PF19278">
    <property type="entry name" value="Hydant_A_C"/>
    <property type="match status" value="1"/>
</dbReference>
<dbReference type="AlphaFoldDB" id="A0A1H8A0Q4"/>
<dbReference type="RefSeq" id="WP_091296783.1">
    <property type="nucleotide sequence ID" value="NZ_FOCE01000001.1"/>
</dbReference>
<evidence type="ECO:0000313" key="4">
    <source>
        <dbReference type="EMBL" id="SEM64066.1"/>
    </source>
</evidence>
<dbReference type="GO" id="GO:0005829">
    <property type="term" value="C:cytosol"/>
    <property type="evidence" value="ECO:0007669"/>
    <property type="project" value="TreeGrafter"/>
</dbReference>
<gene>
    <name evidence="4" type="ORF">SAMN04488103_101717</name>
</gene>
<keyword evidence="5" id="KW-1185">Reference proteome</keyword>
<dbReference type="PANTHER" id="PTHR11365">
    <property type="entry name" value="5-OXOPROLINASE RELATED"/>
    <property type="match status" value="1"/>
</dbReference>
<dbReference type="STRING" id="933059.SAMN04488103_101717"/>
<feature type="domain" description="Hydantoinase/oxoprolinase N-terminal" evidence="2">
    <location>
        <begin position="6"/>
        <end position="189"/>
    </location>
</feature>
<reference evidence="4 5" key="1">
    <citation type="submission" date="2016-10" db="EMBL/GenBank/DDBJ databases">
        <authorList>
            <person name="de Groot N.N."/>
        </authorList>
    </citation>
    <scope>NUCLEOTIDE SEQUENCE [LARGE SCALE GENOMIC DNA]</scope>
    <source>
        <strain evidence="4 5">DSM 3857</strain>
    </source>
</reference>
<dbReference type="InterPro" id="IPR049517">
    <property type="entry name" value="ACX-like_C"/>
</dbReference>
<feature type="domain" description="Acetophenone carboxylase-like C-terminal" evidence="3">
    <location>
        <begin position="509"/>
        <end position="682"/>
    </location>
</feature>
<evidence type="ECO:0000259" key="2">
    <source>
        <dbReference type="Pfam" id="PF05378"/>
    </source>
</evidence>
<name>A0A1H8A0Q4_9RHOB</name>
<evidence type="ECO:0000259" key="1">
    <source>
        <dbReference type="Pfam" id="PF01968"/>
    </source>
</evidence>
<proteinExistence type="predicted"/>
<dbReference type="InterPro" id="IPR008040">
    <property type="entry name" value="Hydant_A_N"/>
</dbReference>
<accession>A0A1H8A0Q4</accession>
<dbReference type="SUPFAM" id="SSF53067">
    <property type="entry name" value="Actin-like ATPase domain"/>
    <property type="match status" value="1"/>
</dbReference>
<dbReference type="PANTHER" id="PTHR11365:SF23">
    <property type="entry name" value="HYPOTHETICAL 5-OXOPROLINASE (EUROFUNG)-RELATED"/>
    <property type="match status" value="1"/>
</dbReference>
<dbReference type="InterPro" id="IPR002821">
    <property type="entry name" value="Hydantoinase_A"/>
</dbReference>
<dbReference type="Pfam" id="PF05378">
    <property type="entry name" value="Hydant_A_N"/>
    <property type="match status" value="1"/>
</dbReference>
<organism evidence="4 5">
    <name type="scientific">Gemmobacter aquatilis</name>
    <dbReference type="NCBI Taxonomy" id="933059"/>
    <lineage>
        <taxon>Bacteria</taxon>
        <taxon>Pseudomonadati</taxon>
        <taxon>Pseudomonadota</taxon>
        <taxon>Alphaproteobacteria</taxon>
        <taxon>Rhodobacterales</taxon>
        <taxon>Paracoccaceae</taxon>
        <taxon>Gemmobacter</taxon>
    </lineage>
</organism>
<dbReference type="InterPro" id="IPR043129">
    <property type="entry name" value="ATPase_NBD"/>
</dbReference>
<dbReference type="EMBL" id="FOCE01000001">
    <property type="protein sequence ID" value="SEM64066.1"/>
    <property type="molecule type" value="Genomic_DNA"/>
</dbReference>
<feature type="domain" description="Hydantoinase A/oxoprolinase" evidence="1">
    <location>
        <begin position="210"/>
        <end position="496"/>
    </location>
</feature>
<sequence>MQNQYRLGIDAGGTFTDFILADRKGEVRIFKALSTPNDPTAAIRNGLKLIEEETGLTPQTIVANSDLCINGTTVGLNALITHNGAKTGLIATAGHEDSIEIRLGHKEDGYRYDPEYPPATMLVPRYLRRGIAERVLSTGAVHTPLNEEDVRAACRHFLREEVESVAISFVWSVLHPEHEQRAAEIVREMMPHVRLTVGSQLYPQVREYTRTSTAIVNAYLAPILQRYVEAVDGYFQSLGARHPVRYFQSNGGLALGRIVSDQSVYAINSGPASAPQAALYLGEPWGMQDIITVDMGGTSFDITLTRDGRANVSKNIDFLRYRIGIPMIQVETLGAGGGSIGWIDSMGLMQMGPQSAGSEPGPACYDQGGTKPTTTDANLILGYLNPDGLVGGRLPLNVEKARTAIKTHLADPLGISVERAAYGMFTIVNNNMVNAIRRVSVERGYDPRDFVLNCAGGATGAHITALAREMGIRKVMISKLASGLCAFGQILSDVKYNYMAPAPIRLEGAEAAARLNTLFTDLETRGTADLKADSFTDDQIAIRRSLDMRYVGQVHECTVDVDPFEVTEAALERLKAAFHARHEELYTYSEPQSAVEVVNVESAITGGVDKPARMTVAQGKGAHAALKGTREMIFTASGLAHETPVYDGALLGAGDRITGPAVIQEVTTTIVIEPGWVAELDATGVYLVTLGDAPALADSAARAEALTEDA</sequence>
<dbReference type="Proteomes" id="UP000198761">
    <property type="component" value="Unassembled WGS sequence"/>
</dbReference>